<dbReference type="EMBL" id="JAUSUI010000008">
    <property type="protein sequence ID" value="MDQ0304635.1"/>
    <property type="molecule type" value="Genomic_DNA"/>
</dbReference>
<organism evidence="3 4">
    <name type="scientific">Ancylobacter polymorphus</name>
    <dbReference type="NCBI Taxonomy" id="223390"/>
    <lineage>
        <taxon>Bacteria</taxon>
        <taxon>Pseudomonadati</taxon>
        <taxon>Pseudomonadota</taxon>
        <taxon>Alphaproteobacteria</taxon>
        <taxon>Hyphomicrobiales</taxon>
        <taxon>Xanthobacteraceae</taxon>
        <taxon>Ancylobacter</taxon>
    </lineage>
</organism>
<dbReference type="RefSeq" id="WP_307022000.1">
    <property type="nucleotide sequence ID" value="NZ_JAUSUI010000008.1"/>
</dbReference>
<accession>A0ABU0BFN9</accession>
<gene>
    <name evidence="3" type="ORF">J2S75_003680</name>
</gene>
<dbReference type="Proteomes" id="UP001224682">
    <property type="component" value="Unassembled WGS sequence"/>
</dbReference>
<dbReference type="PANTHER" id="PTHR43300:SF7">
    <property type="entry name" value="UDP-N-ACETYLBACILLOSAMINE N-ACETYLTRANSFERASE"/>
    <property type="match status" value="1"/>
</dbReference>
<keyword evidence="3" id="KW-0808">Transferase</keyword>
<protein>
    <submittedName>
        <fullName evidence="3">UDP-perosamine 4-acetyltransferase</fullName>
        <ecNumber evidence="3">2.3.1.-</ecNumber>
    </submittedName>
</protein>
<dbReference type="InterPro" id="IPR020019">
    <property type="entry name" value="AcTrfase_PglD-like"/>
</dbReference>
<dbReference type="InterPro" id="IPR050179">
    <property type="entry name" value="Trans_hexapeptide_repeat"/>
</dbReference>
<dbReference type="SUPFAM" id="SSF51161">
    <property type="entry name" value="Trimeric LpxA-like enzymes"/>
    <property type="match status" value="1"/>
</dbReference>
<reference evidence="3 4" key="1">
    <citation type="submission" date="2023-07" db="EMBL/GenBank/DDBJ databases">
        <title>Genomic Encyclopedia of Type Strains, Phase IV (KMG-IV): sequencing the most valuable type-strain genomes for metagenomic binning, comparative biology and taxonomic classification.</title>
        <authorList>
            <person name="Goeker M."/>
        </authorList>
    </citation>
    <scope>NUCLEOTIDE SEQUENCE [LARGE SCALE GENOMIC DNA]</scope>
    <source>
        <strain evidence="3 4">DSM 2457</strain>
    </source>
</reference>
<dbReference type="NCBIfam" id="TIGR03570">
    <property type="entry name" value="NeuD_NnaD"/>
    <property type="match status" value="1"/>
</dbReference>
<dbReference type="Pfam" id="PF17836">
    <property type="entry name" value="PglD_N"/>
    <property type="match status" value="1"/>
</dbReference>
<evidence type="ECO:0000313" key="3">
    <source>
        <dbReference type="EMBL" id="MDQ0304635.1"/>
    </source>
</evidence>
<sequence>MAMQGRHELRAGGDAVLYGAGGQARELHYELERDGTRVVAFVDDLAPGREVDGRPVLAFEDAAARFGGCDWFVAIGEISVRRRLAERLRAAGLPLGRFVSATAHMLPSARVGAGVQVFHGAVLSASVRLGDFGLVNFGSVLSHDVEVGAFATICPGAHVAGHVRMGEGVWIGVGASIRNGSPARPLTIGDGAFIAAGACVVGDVPAGAVVAGVPARPLPAARA</sequence>
<keyword evidence="3" id="KW-0012">Acyltransferase</keyword>
<dbReference type="PANTHER" id="PTHR43300">
    <property type="entry name" value="ACETYLTRANSFERASE"/>
    <property type="match status" value="1"/>
</dbReference>
<evidence type="ECO:0000259" key="2">
    <source>
        <dbReference type="Pfam" id="PF17836"/>
    </source>
</evidence>
<dbReference type="CDD" id="cd03360">
    <property type="entry name" value="LbH_AT_putative"/>
    <property type="match status" value="1"/>
</dbReference>
<name>A0ABU0BFN9_9HYPH</name>
<dbReference type="Gene3D" id="2.160.10.10">
    <property type="entry name" value="Hexapeptide repeat proteins"/>
    <property type="match status" value="1"/>
</dbReference>
<evidence type="ECO:0000256" key="1">
    <source>
        <dbReference type="ARBA" id="ARBA00007274"/>
    </source>
</evidence>
<dbReference type="InterPro" id="IPR011004">
    <property type="entry name" value="Trimer_LpxA-like_sf"/>
</dbReference>
<dbReference type="InterPro" id="IPR041561">
    <property type="entry name" value="PglD_N"/>
</dbReference>
<dbReference type="GO" id="GO:0016746">
    <property type="term" value="F:acyltransferase activity"/>
    <property type="evidence" value="ECO:0007669"/>
    <property type="project" value="UniProtKB-KW"/>
</dbReference>
<comment type="similarity">
    <text evidence="1">Belongs to the transferase hexapeptide repeat family.</text>
</comment>
<dbReference type="EC" id="2.3.1.-" evidence="3"/>
<keyword evidence="4" id="KW-1185">Reference proteome</keyword>
<comment type="caution">
    <text evidence="3">The sequence shown here is derived from an EMBL/GenBank/DDBJ whole genome shotgun (WGS) entry which is preliminary data.</text>
</comment>
<feature type="domain" description="PglD N-terminal" evidence="2">
    <location>
        <begin position="16"/>
        <end position="88"/>
    </location>
</feature>
<evidence type="ECO:0000313" key="4">
    <source>
        <dbReference type="Proteomes" id="UP001224682"/>
    </source>
</evidence>
<proteinExistence type="inferred from homology"/>
<dbReference type="Gene3D" id="3.40.50.20">
    <property type="match status" value="1"/>
</dbReference>